<dbReference type="FunFam" id="3.40.30.10:FF:000096">
    <property type="entry name" value="Glutathione S-transferase kappa"/>
    <property type="match status" value="1"/>
</dbReference>
<keyword evidence="2 4" id="KW-0808">Transferase</keyword>
<dbReference type="Pfam" id="PF01323">
    <property type="entry name" value="DSBA"/>
    <property type="match status" value="1"/>
</dbReference>
<comment type="caution">
    <text evidence="7">The sequence shown here is derived from an EMBL/GenBank/DDBJ whole genome shotgun (WGS) entry which is preliminary data.</text>
</comment>
<name>A0A8H3EK80_9LECA</name>
<dbReference type="GO" id="GO:0006749">
    <property type="term" value="P:glutathione metabolic process"/>
    <property type="evidence" value="ECO:0007669"/>
    <property type="project" value="TreeGrafter"/>
</dbReference>
<dbReference type="InterPro" id="IPR036249">
    <property type="entry name" value="Thioredoxin-like_sf"/>
</dbReference>
<evidence type="ECO:0000256" key="4">
    <source>
        <dbReference type="PIRNR" id="PIRNR006386"/>
    </source>
</evidence>
<organism evidence="7 8">
    <name type="scientific">Gomphillus americanus</name>
    <dbReference type="NCBI Taxonomy" id="1940652"/>
    <lineage>
        <taxon>Eukaryota</taxon>
        <taxon>Fungi</taxon>
        <taxon>Dikarya</taxon>
        <taxon>Ascomycota</taxon>
        <taxon>Pezizomycotina</taxon>
        <taxon>Lecanoromycetes</taxon>
        <taxon>OSLEUM clade</taxon>
        <taxon>Ostropomycetidae</taxon>
        <taxon>Ostropales</taxon>
        <taxon>Graphidaceae</taxon>
        <taxon>Gomphilloideae</taxon>
        <taxon>Gomphillus</taxon>
    </lineage>
</organism>
<dbReference type="PANTHER" id="PTHR42943">
    <property type="entry name" value="GLUTATHIONE S-TRANSFERASE KAPPA"/>
    <property type="match status" value="1"/>
</dbReference>
<protein>
    <recommendedName>
        <fullName evidence="4">Glutathione S-transferase kappa</fullName>
        <ecNumber evidence="4">2.5.1.18</ecNumber>
    </recommendedName>
</protein>
<dbReference type="Gene3D" id="3.40.30.10">
    <property type="entry name" value="Glutaredoxin"/>
    <property type="match status" value="1"/>
</dbReference>
<dbReference type="EC" id="2.5.1.18" evidence="4"/>
<accession>A0A8H3EK80</accession>
<dbReference type="PIRSF" id="PIRSF006386">
    <property type="entry name" value="HCCAis_GSTk"/>
    <property type="match status" value="1"/>
</dbReference>
<dbReference type="GO" id="GO:0004602">
    <property type="term" value="F:glutathione peroxidase activity"/>
    <property type="evidence" value="ECO:0007669"/>
    <property type="project" value="TreeGrafter"/>
</dbReference>
<sequence>MSSKPPAPSTTQHIDAFIDLVSPYSYFATSHLLSLRPLLHSHSITLTIHPVYLGAIQVTTGNIPPFKIPAKAQYSKFDVPRAAAHFGVRYMKTSTPSSPSSTPSWFPMASLQAQRVLTVVKEEAEQEDEYERVLLALFERVWVDGRNLGEREVLREVLAEVLGGGEEEEEGSRVMGRIGEEGIKKRLMEVTNWAVELGAFGMPFFSARNKQGKREPFFGSDRFEYLFEYLGLPLQRMRIKEKGEESGGGSKL</sequence>
<reference evidence="7" key="1">
    <citation type="submission" date="2021-03" db="EMBL/GenBank/DDBJ databases">
        <authorList>
            <person name="Tagirdzhanova G."/>
        </authorList>
    </citation>
    <scope>NUCLEOTIDE SEQUENCE</scope>
</reference>
<dbReference type="InterPro" id="IPR051924">
    <property type="entry name" value="GST_Kappa/NadH"/>
</dbReference>
<dbReference type="InterPro" id="IPR001853">
    <property type="entry name" value="DSBA-like_thioredoxin_dom"/>
</dbReference>
<evidence type="ECO:0000313" key="8">
    <source>
        <dbReference type="Proteomes" id="UP000664169"/>
    </source>
</evidence>
<dbReference type="EMBL" id="CAJPDQ010000003">
    <property type="protein sequence ID" value="CAF9906779.1"/>
    <property type="molecule type" value="Genomic_DNA"/>
</dbReference>
<dbReference type="GO" id="GO:0004364">
    <property type="term" value="F:glutathione transferase activity"/>
    <property type="evidence" value="ECO:0007669"/>
    <property type="project" value="UniProtKB-UniRule"/>
</dbReference>
<dbReference type="SUPFAM" id="SSF52833">
    <property type="entry name" value="Thioredoxin-like"/>
    <property type="match status" value="1"/>
</dbReference>
<comment type="similarity">
    <text evidence="1 4">Belongs to the GST superfamily. Kappa family.</text>
</comment>
<dbReference type="OrthoDB" id="4664297at2759"/>
<evidence type="ECO:0000259" key="6">
    <source>
        <dbReference type="Pfam" id="PF01323"/>
    </source>
</evidence>
<evidence type="ECO:0000256" key="5">
    <source>
        <dbReference type="PIRSR" id="PIRSR006386-1"/>
    </source>
</evidence>
<gene>
    <name evidence="7" type="ORF">GOMPHAMPRED_004923</name>
</gene>
<dbReference type="PANTHER" id="PTHR42943:SF13">
    <property type="entry name" value="GLUTATHIONE S-TRANSFERASE KAPPA-RELATED"/>
    <property type="match status" value="1"/>
</dbReference>
<dbReference type="GO" id="GO:0005739">
    <property type="term" value="C:mitochondrion"/>
    <property type="evidence" value="ECO:0007669"/>
    <property type="project" value="TreeGrafter"/>
</dbReference>
<keyword evidence="8" id="KW-1185">Reference proteome</keyword>
<evidence type="ECO:0000313" key="7">
    <source>
        <dbReference type="EMBL" id="CAF9906779.1"/>
    </source>
</evidence>
<dbReference type="Proteomes" id="UP000664169">
    <property type="component" value="Unassembled WGS sequence"/>
</dbReference>
<evidence type="ECO:0000256" key="3">
    <source>
        <dbReference type="ARBA" id="ARBA00047960"/>
    </source>
</evidence>
<proteinExistence type="inferred from homology"/>
<dbReference type="GO" id="GO:0005777">
    <property type="term" value="C:peroxisome"/>
    <property type="evidence" value="ECO:0007669"/>
    <property type="project" value="TreeGrafter"/>
</dbReference>
<comment type="catalytic activity">
    <reaction evidence="3 4">
        <text>RX + glutathione = an S-substituted glutathione + a halide anion + H(+)</text>
        <dbReference type="Rhea" id="RHEA:16437"/>
        <dbReference type="ChEBI" id="CHEBI:15378"/>
        <dbReference type="ChEBI" id="CHEBI:16042"/>
        <dbReference type="ChEBI" id="CHEBI:17792"/>
        <dbReference type="ChEBI" id="CHEBI:57925"/>
        <dbReference type="ChEBI" id="CHEBI:90779"/>
        <dbReference type="EC" id="2.5.1.18"/>
    </reaction>
</comment>
<dbReference type="InterPro" id="IPR014440">
    <property type="entry name" value="HCCAis_GSTk"/>
</dbReference>
<dbReference type="AlphaFoldDB" id="A0A8H3EK80"/>
<feature type="domain" description="DSBA-like thioredoxin" evidence="6">
    <location>
        <begin position="14"/>
        <end position="230"/>
    </location>
</feature>
<evidence type="ECO:0000256" key="2">
    <source>
        <dbReference type="ARBA" id="ARBA00022679"/>
    </source>
</evidence>
<evidence type="ECO:0000256" key="1">
    <source>
        <dbReference type="ARBA" id="ARBA00006494"/>
    </source>
</evidence>
<feature type="active site" description="Nucleophile" evidence="5">
    <location>
        <position position="22"/>
    </location>
</feature>